<name>A0A806U2N8_PRIMG</name>
<evidence type="ECO:0000313" key="2">
    <source>
        <dbReference type="Proteomes" id="UP000036410"/>
    </source>
</evidence>
<proteinExistence type="predicted"/>
<dbReference type="InterPro" id="IPR051162">
    <property type="entry name" value="T4SS_component"/>
</dbReference>
<accession>A0A806U2N8</accession>
<evidence type="ECO:0000313" key="1">
    <source>
        <dbReference type="EMBL" id="AKP78626.1"/>
    </source>
</evidence>
<organism evidence="1 2">
    <name type="scientific">Priestia megaterium Q3</name>
    <dbReference type="NCBI Taxonomy" id="1452722"/>
    <lineage>
        <taxon>Bacteria</taxon>
        <taxon>Bacillati</taxon>
        <taxon>Bacillota</taxon>
        <taxon>Bacilli</taxon>
        <taxon>Bacillales</taxon>
        <taxon>Bacillaceae</taxon>
        <taxon>Priestia</taxon>
    </lineage>
</organism>
<dbReference type="RefSeq" id="WP_049165897.1">
    <property type="nucleotide sequence ID" value="NZ_CP010586.1"/>
</dbReference>
<dbReference type="PANTHER" id="PTHR30121">
    <property type="entry name" value="UNCHARACTERIZED PROTEIN YJGR-RELATED"/>
    <property type="match status" value="1"/>
</dbReference>
<sequence>MEHLLEILEDLDGFANSVLSSITTRIVQLVDIDPFDYESGNKWDEYFAPGGNVTIIQLAGYDQDETKKLMAEFILWDLWYYTQNGTKDKPIPVILDEAQNLDFSDGSPSAKILREGRKFGWSAWFATQTFNNFSREELSILDNAGTKVYFNPAESEVRVLASRIGNATPEELRMLQKGHCLVLGQFNQEDQTLSNPRYHVVKVPAMSTR</sequence>
<dbReference type="AlphaFoldDB" id="A0A806U2N8"/>
<dbReference type="EMBL" id="CP010586">
    <property type="protein sequence ID" value="AKP78626.1"/>
    <property type="molecule type" value="Genomic_DNA"/>
</dbReference>
<dbReference type="Proteomes" id="UP000036410">
    <property type="component" value="Chromosome"/>
</dbReference>
<dbReference type="SUPFAM" id="SSF52540">
    <property type="entry name" value="P-loop containing nucleoside triphosphate hydrolases"/>
    <property type="match status" value="1"/>
</dbReference>
<protein>
    <submittedName>
        <fullName evidence="1">Type IV secretory pathway, VirB4 component</fullName>
    </submittedName>
</protein>
<dbReference type="Gene3D" id="3.40.50.300">
    <property type="entry name" value="P-loop containing nucleotide triphosphate hydrolases"/>
    <property type="match status" value="1"/>
</dbReference>
<reference evidence="1 2" key="1">
    <citation type="submission" date="2015-01" db="EMBL/GenBank/DDBJ databases">
        <title>Genome sequence of bacillus megaterium Q3.</title>
        <authorList>
            <person name="Wang Y."/>
            <person name="Luo K."/>
            <person name="Bai L."/>
            <person name="Luo F."/>
        </authorList>
    </citation>
    <scope>NUCLEOTIDE SEQUENCE [LARGE SCALE GENOMIC DNA]</scope>
    <source>
        <strain evidence="1 2">Q3</strain>
    </source>
</reference>
<dbReference type="InterPro" id="IPR027417">
    <property type="entry name" value="P-loop_NTPase"/>
</dbReference>
<dbReference type="CDD" id="cd01127">
    <property type="entry name" value="TrwB_TraG_TraD_VirD4"/>
    <property type="match status" value="1"/>
</dbReference>
<dbReference type="PANTHER" id="PTHR30121:SF6">
    <property type="entry name" value="SLR6007 PROTEIN"/>
    <property type="match status" value="1"/>
</dbReference>
<gene>
    <name evidence="1" type="ORF">AS52_03665</name>
</gene>